<proteinExistence type="predicted"/>
<evidence type="ECO:0000256" key="1">
    <source>
        <dbReference type="ARBA" id="ARBA00022574"/>
    </source>
</evidence>
<dbReference type="PANTHER" id="PTHR19879">
    <property type="entry name" value="TRANSCRIPTION INITIATION FACTOR TFIID"/>
    <property type="match status" value="1"/>
</dbReference>
<keyword evidence="1 3" id="KW-0853">WD repeat</keyword>
<keyword evidence="2" id="KW-0677">Repeat</keyword>
<dbReference type="PROSITE" id="PS50082">
    <property type="entry name" value="WD_REPEATS_2"/>
    <property type="match status" value="4"/>
</dbReference>
<name>A0ABR0S840_9HYPO</name>
<evidence type="ECO:0000256" key="3">
    <source>
        <dbReference type="PROSITE-ProRule" id="PRU00221"/>
    </source>
</evidence>
<feature type="repeat" description="WD" evidence="3">
    <location>
        <begin position="448"/>
        <end position="489"/>
    </location>
</feature>
<dbReference type="PANTHER" id="PTHR19879:SF9">
    <property type="entry name" value="TRANSCRIPTION INITIATION FACTOR TFIID SUBUNIT 5"/>
    <property type="match status" value="1"/>
</dbReference>
<feature type="repeat" description="WD" evidence="3">
    <location>
        <begin position="218"/>
        <end position="259"/>
    </location>
</feature>
<dbReference type="PRINTS" id="PR00320">
    <property type="entry name" value="GPROTEINBRPT"/>
</dbReference>
<protein>
    <submittedName>
        <fullName evidence="4">Vegetative incompatibility protein HET-E-1</fullName>
    </submittedName>
</protein>
<accession>A0ABR0S840</accession>
<dbReference type="Gene3D" id="2.130.10.10">
    <property type="entry name" value="YVTN repeat-like/Quinoprotein amine dehydrogenase"/>
    <property type="match status" value="3"/>
</dbReference>
<dbReference type="InterPro" id="IPR001680">
    <property type="entry name" value="WD40_rpt"/>
</dbReference>
<dbReference type="SUPFAM" id="SSF82171">
    <property type="entry name" value="DPP6 N-terminal domain-like"/>
    <property type="match status" value="1"/>
</dbReference>
<evidence type="ECO:0000256" key="2">
    <source>
        <dbReference type="ARBA" id="ARBA00022737"/>
    </source>
</evidence>
<dbReference type="SUPFAM" id="SSF50978">
    <property type="entry name" value="WD40 repeat-like"/>
    <property type="match status" value="1"/>
</dbReference>
<sequence length="825" mass="92234">MSRTLRRDIYGLSAPGFPIDDVLVPDPDPLAPVRYSCIFWLDHLFDSDTLQTIGQNLRTSALRDITVFLERAYLYWIEALSLLHALSDGVKTVTKLKSLTERLEDHTLVALFQDAHQLLLYNKRGIELAPLQTYAAALLFAPVGTRFRDVFRSEAPGWVTIKPPPTKDVDACLLTFEGHKDAINFLVFSHDSELLASASSDRTVRIWQVNTGDCLHILKGHTMCVYSTTFSDDSTLIASSSVDMTIRLWQVNTGDCLLIIYDHDIGSQSQLVFSHDSTMIADTRDDFTAIWDEGVTVVQSWDIDTANCMRERRMGGDYEPLSAAFSFDAAFLVTGSTFTYQIYSVDTGECLHKCKEYPLYDMEQNLLPYLQHHVHISRNMRLLATTSQDEIRIWEVDTGEYKKKLHCHRGLLSSVVLSHNSDLIGVSSTTRCEIHIWSTNDIQGIPVLESQGLAIRNVASSPDSSHLATVSDGGDIQLWSVNTGQCVFELEDYGESIGTIVFSPNSEFLISSFGNILVIWNVNTGQCEHIHEAEDPESCERKAFVVFSPDSSLLAWHAEVGFARILHFQTGSVRASYTLTDTVRVVTEQCVTFSDDSALLTRGGMNGKVQICRTDSGECVREYELENEDQGAHAVAFSSDSTFIAVGEGRGVLRIWKDNVMKEARGHGLSVTTLKFSHDSKFLASWSNDHTVRLWFANTGACLGLIEFSAWVSLSNFGPGDKITTNLGNLTVHFSNSLSAESQCLRRSGFTLSIDGCWIMWNNQNVLWLPPDIRSGTTTLVLGNTIAIGHYTGQMVFLYFSTKMGLSKPRKKRKRLSLHQRIRSR</sequence>
<reference evidence="4 5" key="1">
    <citation type="submission" date="2024-01" db="EMBL/GenBank/DDBJ databases">
        <title>Complete genome of Cladobotryum mycophilum ATHUM6906.</title>
        <authorList>
            <person name="Christinaki A.C."/>
            <person name="Myridakis A.I."/>
            <person name="Kouvelis V.N."/>
        </authorList>
    </citation>
    <scope>NUCLEOTIDE SEQUENCE [LARGE SCALE GENOMIC DNA]</scope>
    <source>
        <strain evidence="4 5">ATHUM6906</strain>
    </source>
</reference>
<dbReference type="Pfam" id="PF00400">
    <property type="entry name" value="WD40"/>
    <property type="match status" value="6"/>
</dbReference>
<dbReference type="InterPro" id="IPR015943">
    <property type="entry name" value="WD40/YVTN_repeat-like_dom_sf"/>
</dbReference>
<dbReference type="CDD" id="cd00200">
    <property type="entry name" value="WD40"/>
    <property type="match status" value="1"/>
</dbReference>
<dbReference type="Proteomes" id="UP001338125">
    <property type="component" value="Unassembled WGS sequence"/>
</dbReference>
<evidence type="ECO:0000313" key="4">
    <source>
        <dbReference type="EMBL" id="KAK5988338.1"/>
    </source>
</evidence>
<dbReference type="InterPro" id="IPR011044">
    <property type="entry name" value="Quino_amine_DH_bsu"/>
</dbReference>
<feature type="repeat" description="WD" evidence="3">
    <location>
        <begin position="664"/>
        <end position="695"/>
    </location>
</feature>
<dbReference type="InterPro" id="IPR036322">
    <property type="entry name" value="WD40_repeat_dom_sf"/>
</dbReference>
<organism evidence="4 5">
    <name type="scientific">Cladobotryum mycophilum</name>
    <dbReference type="NCBI Taxonomy" id="491253"/>
    <lineage>
        <taxon>Eukaryota</taxon>
        <taxon>Fungi</taxon>
        <taxon>Dikarya</taxon>
        <taxon>Ascomycota</taxon>
        <taxon>Pezizomycotina</taxon>
        <taxon>Sordariomycetes</taxon>
        <taxon>Hypocreomycetidae</taxon>
        <taxon>Hypocreales</taxon>
        <taxon>Hypocreaceae</taxon>
        <taxon>Cladobotryum</taxon>
    </lineage>
</organism>
<dbReference type="SMART" id="SM00320">
    <property type="entry name" value="WD40"/>
    <property type="match status" value="9"/>
</dbReference>
<keyword evidence="5" id="KW-1185">Reference proteome</keyword>
<evidence type="ECO:0000313" key="5">
    <source>
        <dbReference type="Proteomes" id="UP001338125"/>
    </source>
</evidence>
<dbReference type="InterPro" id="IPR020472">
    <property type="entry name" value="WD40_PAC1"/>
</dbReference>
<gene>
    <name evidence="4" type="ORF">PT974_12488</name>
</gene>
<comment type="caution">
    <text evidence="4">The sequence shown here is derived from an EMBL/GenBank/DDBJ whole genome shotgun (WGS) entry which is preliminary data.</text>
</comment>
<dbReference type="EMBL" id="JAVFKD010000016">
    <property type="protein sequence ID" value="KAK5988338.1"/>
    <property type="molecule type" value="Genomic_DNA"/>
</dbReference>
<feature type="repeat" description="WD" evidence="3">
    <location>
        <begin position="176"/>
        <end position="217"/>
    </location>
</feature>
<dbReference type="SUPFAM" id="SSF50969">
    <property type="entry name" value="YVTN repeat-like/Quinoprotein amine dehydrogenase"/>
    <property type="match status" value="1"/>
</dbReference>
<dbReference type="PROSITE" id="PS50294">
    <property type="entry name" value="WD_REPEATS_REGION"/>
    <property type="match status" value="3"/>
</dbReference>